<evidence type="ECO:0000259" key="1">
    <source>
        <dbReference type="Pfam" id="PF13349"/>
    </source>
</evidence>
<dbReference type="STRING" id="442899.SAMN05720591_1144"/>
<sequence length="264" mass="28794">MMKMLLFVGVTLVVIGLLGTLYLSRSQPTDGVLEETRLEPVDSLYVSGENVQIDVIASSDNTTRITYSGLSESALREQFSLEQVENHLTISIDASSRWSFFNFGFFTSTPTLTIALPQIELAEIRGKTTNGRLSIKDHAIKTLDFQTNNGRVTLERTHTYDARVKTNNGSITLEDVSGKIHAETSNGSIKAFNLIMDHDISLSTSNGSITATLAKLANTTIDADTRNGSVTLLGNKASQLTYGEGTSLLHLRTHNGSIKVEETH</sequence>
<accession>A0A511X1M7</accession>
<dbReference type="RefSeq" id="WP_089801645.1">
    <property type="nucleotide sequence ID" value="NZ_BJYE01000014.1"/>
</dbReference>
<feature type="domain" description="DUF4097" evidence="1">
    <location>
        <begin position="118"/>
        <end position="260"/>
    </location>
</feature>
<proteinExistence type="predicted"/>
<organism evidence="2 3">
    <name type="scientific">Halolactibacillus alkaliphilus</name>
    <dbReference type="NCBI Taxonomy" id="442899"/>
    <lineage>
        <taxon>Bacteria</taxon>
        <taxon>Bacillati</taxon>
        <taxon>Bacillota</taxon>
        <taxon>Bacilli</taxon>
        <taxon>Bacillales</taxon>
        <taxon>Bacillaceae</taxon>
        <taxon>Halolactibacillus</taxon>
    </lineage>
</organism>
<evidence type="ECO:0000313" key="2">
    <source>
        <dbReference type="EMBL" id="GEN56837.1"/>
    </source>
</evidence>
<dbReference type="OrthoDB" id="2588856at2"/>
<dbReference type="AlphaFoldDB" id="A0A511X1M7"/>
<dbReference type="Pfam" id="PF13349">
    <property type="entry name" value="DUF4097"/>
    <property type="match status" value="1"/>
</dbReference>
<dbReference type="InterPro" id="IPR025164">
    <property type="entry name" value="Toastrack_DUF4097"/>
</dbReference>
<gene>
    <name evidence="2" type="ORF">HAL01_13010</name>
</gene>
<keyword evidence="3" id="KW-1185">Reference proteome</keyword>
<name>A0A511X1M7_9BACI</name>
<comment type="caution">
    <text evidence="2">The sequence shown here is derived from an EMBL/GenBank/DDBJ whole genome shotgun (WGS) entry which is preliminary data.</text>
</comment>
<dbReference type="Proteomes" id="UP000321400">
    <property type="component" value="Unassembled WGS sequence"/>
</dbReference>
<dbReference type="EMBL" id="BJYE01000014">
    <property type="protein sequence ID" value="GEN56837.1"/>
    <property type="molecule type" value="Genomic_DNA"/>
</dbReference>
<reference evidence="2 3" key="1">
    <citation type="submission" date="2019-07" db="EMBL/GenBank/DDBJ databases">
        <title>Whole genome shotgun sequence of Halolactibacillus alkaliphilus NBRC 103919.</title>
        <authorList>
            <person name="Hosoyama A."/>
            <person name="Uohara A."/>
            <person name="Ohji S."/>
            <person name="Ichikawa N."/>
        </authorList>
    </citation>
    <scope>NUCLEOTIDE SEQUENCE [LARGE SCALE GENOMIC DNA]</scope>
    <source>
        <strain evidence="2 3">NBRC 103919</strain>
    </source>
</reference>
<protein>
    <recommendedName>
        <fullName evidence="1">DUF4097 domain-containing protein</fullName>
    </recommendedName>
</protein>
<evidence type="ECO:0000313" key="3">
    <source>
        <dbReference type="Proteomes" id="UP000321400"/>
    </source>
</evidence>